<gene>
    <name evidence="10 14" type="primary">miaA</name>
    <name evidence="14" type="ORF">WJU16_04335</name>
</gene>
<evidence type="ECO:0000256" key="8">
    <source>
        <dbReference type="ARBA" id="ARBA00022842"/>
    </source>
</evidence>
<keyword evidence="7 10" id="KW-0067">ATP-binding</keyword>
<keyword evidence="8 10" id="KW-0460">Magnesium</keyword>
<dbReference type="NCBIfam" id="TIGR00174">
    <property type="entry name" value="miaA"/>
    <property type="match status" value="1"/>
</dbReference>
<evidence type="ECO:0000256" key="7">
    <source>
        <dbReference type="ARBA" id="ARBA00022840"/>
    </source>
</evidence>
<dbReference type="PANTHER" id="PTHR11088">
    <property type="entry name" value="TRNA DIMETHYLALLYLTRANSFERASE"/>
    <property type="match status" value="1"/>
</dbReference>
<comment type="function">
    <text evidence="2 10 12">Catalyzes the transfer of a dimethylallyl group onto the adenine at position 37 in tRNAs that read codons beginning with uridine, leading to the formation of N6-(dimethylallyl)adenosine (i(6)A).</text>
</comment>
<feature type="site" description="Interaction with substrate tRNA" evidence="10">
    <location>
        <position position="101"/>
    </location>
</feature>
<comment type="similarity">
    <text evidence="3 10 13">Belongs to the IPP transferase family.</text>
</comment>
<evidence type="ECO:0000256" key="13">
    <source>
        <dbReference type="RuleBase" id="RU003785"/>
    </source>
</evidence>
<feature type="binding site" evidence="10">
    <location>
        <begin position="12"/>
        <end position="17"/>
    </location>
    <ligand>
        <name>substrate</name>
    </ligand>
</feature>
<evidence type="ECO:0000256" key="4">
    <source>
        <dbReference type="ARBA" id="ARBA00022679"/>
    </source>
</evidence>
<feature type="region of interest" description="Interaction with substrate tRNA" evidence="10">
    <location>
        <begin position="35"/>
        <end position="38"/>
    </location>
</feature>
<dbReference type="Proteomes" id="UP001485459">
    <property type="component" value="Chromosome"/>
</dbReference>
<evidence type="ECO:0000256" key="10">
    <source>
        <dbReference type="HAMAP-Rule" id="MF_00185"/>
    </source>
</evidence>
<evidence type="ECO:0000256" key="5">
    <source>
        <dbReference type="ARBA" id="ARBA00022694"/>
    </source>
</evidence>
<evidence type="ECO:0000256" key="9">
    <source>
        <dbReference type="ARBA" id="ARBA00049563"/>
    </source>
</evidence>
<protein>
    <recommendedName>
        <fullName evidence="10">tRNA dimethylallyltransferase</fullName>
        <ecNumber evidence="10">2.5.1.75</ecNumber>
    </recommendedName>
    <alternativeName>
        <fullName evidence="10">Dimethylallyl diphosphate:tRNA dimethylallyltransferase</fullName>
        <shortName evidence="10">DMAPP:tRNA dimethylallyltransferase</shortName>
        <shortName evidence="10">DMATase</shortName>
    </alternativeName>
    <alternativeName>
        <fullName evidence="10">Isopentenyl-diphosphate:tRNA isopentenyltransferase</fullName>
        <shortName evidence="10">IPP transferase</shortName>
        <shortName evidence="10">IPPT</shortName>
        <shortName evidence="10">IPTase</shortName>
    </alternativeName>
</protein>
<evidence type="ECO:0000256" key="3">
    <source>
        <dbReference type="ARBA" id="ARBA00005842"/>
    </source>
</evidence>
<comment type="caution">
    <text evidence="10">Lacks conserved residue(s) required for the propagation of feature annotation.</text>
</comment>
<feature type="binding site" evidence="10">
    <location>
        <begin position="10"/>
        <end position="17"/>
    </location>
    <ligand>
        <name>ATP</name>
        <dbReference type="ChEBI" id="CHEBI:30616"/>
    </ligand>
</feature>
<evidence type="ECO:0000256" key="12">
    <source>
        <dbReference type="RuleBase" id="RU003784"/>
    </source>
</evidence>
<dbReference type="InterPro" id="IPR039657">
    <property type="entry name" value="Dimethylallyltransferase"/>
</dbReference>
<dbReference type="Gene3D" id="3.40.50.300">
    <property type="entry name" value="P-loop containing nucleotide triphosphate hydrolases"/>
    <property type="match status" value="1"/>
</dbReference>
<dbReference type="Pfam" id="PF01715">
    <property type="entry name" value="IPPT"/>
    <property type="match status" value="1"/>
</dbReference>
<dbReference type="EC" id="2.5.1.75" evidence="10"/>
<dbReference type="InterPro" id="IPR018022">
    <property type="entry name" value="IPT"/>
</dbReference>
<accession>A0ABZ2YS32</accession>
<reference evidence="15" key="1">
    <citation type="submission" date="2024-03" db="EMBL/GenBank/DDBJ databases">
        <title>Chitinophaga horti sp. nov., isolated from garden soil.</title>
        <authorList>
            <person name="Lee D.S."/>
            <person name="Han D.M."/>
            <person name="Baek J.H."/>
            <person name="Choi D.G."/>
            <person name="Jeon J.H."/>
            <person name="Jeon C.O."/>
        </authorList>
    </citation>
    <scope>NUCLEOTIDE SEQUENCE [LARGE SCALE GENOMIC DNA]</scope>
    <source>
        <strain evidence="15">GPA1</strain>
    </source>
</reference>
<dbReference type="HAMAP" id="MF_00185">
    <property type="entry name" value="IPP_trans"/>
    <property type="match status" value="1"/>
</dbReference>
<evidence type="ECO:0000256" key="11">
    <source>
        <dbReference type="RuleBase" id="RU003783"/>
    </source>
</evidence>
<keyword evidence="5 10" id="KW-0819">tRNA processing</keyword>
<evidence type="ECO:0000256" key="2">
    <source>
        <dbReference type="ARBA" id="ARBA00003213"/>
    </source>
</evidence>
<organism evidence="14 15">
    <name type="scientific">Chitinophaga pollutisoli</name>
    <dbReference type="NCBI Taxonomy" id="3133966"/>
    <lineage>
        <taxon>Bacteria</taxon>
        <taxon>Pseudomonadati</taxon>
        <taxon>Bacteroidota</taxon>
        <taxon>Chitinophagia</taxon>
        <taxon>Chitinophagales</taxon>
        <taxon>Chitinophagaceae</taxon>
        <taxon>Chitinophaga</taxon>
    </lineage>
</organism>
<comment type="subunit">
    <text evidence="10">Monomer.</text>
</comment>
<keyword evidence="4 10" id="KW-0808">Transferase</keyword>
<dbReference type="PANTHER" id="PTHR11088:SF60">
    <property type="entry name" value="TRNA DIMETHYLALLYLTRANSFERASE"/>
    <property type="match status" value="1"/>
</dbReference>
<evidence type="ECO:0000313" key="15">
    <source>
        <dbReference type="Proteomes" id="UP001485459"/>
    </source>
</evidence>
<name>A0ABZ2YS32_9BACT</name>
<comment type="catalytic activity">
    <reaction evidence="9 10 11">
        <text>adenosine(37) in tRNA + dimethylallyl diphosphate = N(6)-dimethylallyladenosine(37) in tRNA + diphosphate</text>
        <dbReference type="Rhea" id="RHEA:26482"/>
        <dbReference type="Rhea" id="RHEA-COMP:10162"/>
        <dbReference type="Rhea" id="RHEA-COMP:10375"/>
        <dbReference type="ChEBI" id="CHEBI:33019"/>
        <dbReference type="ChEBI" id="CHEBI:57623"/>
        <dbReference type="ChEBI" id="CHEBI:74411"/>
        <dbReference type="ChEBI" id="CHEBI:74415"/>
        <dbReference type="EC" id="2.5.1.75"/>
    </reaction>
</comment>
<keyword evidence="6 10" id="KW-0547">Nucleotide-binding</keyword>
<evidence type="ECO:0000313" key="14">
    <source>
        <dbReference type="EMBL" id="WZN42263.1"/>
    </source>
</evidence>
<sequence>MNKTVILVAGPTAVGKTAAAIRIARMLGTDIISADSRQCYREISIGTAKPSAAELASARHYFIDSHSIASEVNAAMYEELAMGYAADIFSRNDTLVLTGGTGLYIKAFLEGMDEMPPVPATVREAVRTGYAEHGLTWLQEQLREKDPVFYATAETQNPHRLIRALEIFEATGQSIAAFRSQTARQRDFRVIKTGLELPKELLHANIHTRVDQMMAQGLVEEVRNMLPWRQHNALQTVGYTEIFQFLDGSSTLASAVDGIKTHTRQYAKRQLTWFRRDPELRWFDARSPEALEQYVRERLADG</sequence>
<dbReference type="GO" id="GO:0052381">
    <property type="term" value="F:tRNA dimethylallyltransferase activity"/>
    <property type="evidence" value="ECO:0007669"/>
    <property type="project" value="UniProtKB-EC"/>
</dbReference>
<comment type="cofactor">
    <cofactor evidence="1 10">
        <name>Mg(2+)</name>
        <dbReference type="ChEBI" id="CHEBI:18420"/>
    </cofactor>
</comment>
<dbReference type="RefSeq" id="WP_341837097.1">
    <property type="nucleotide sequence ID" value="NZ_CP149822.1"/>
</dbReference>
<proteinExistence type="inferred from homology"/>
<feature type="site" description="Interaction with substrate tRNA" evidence="10">
    <location>
        <position position="123"/>
    </location>
</feature>
<keyword evidence="15" id="KW-1185">Reference proteome</keyword>
<evidence type="ECO:0000256" key="1">
    <source>
        <dbReference type="ARBA" id="ARBA00001946"/>
    </source>
</evidence>
<dbReference type="Gene3D" id="1.10.20.140">
    <property type="match status" value="1"/>
</dbReference>
<evidence type="ECO:0000256" key="6">
    <source>
        <dbReference type="ARBA" id="ARBA00022741"/>
    </source>
</evidence>
<dbReference type="SUPFAM" id="SSF52540">
    <property type="entry name" value="P-loop containing nucleoside triphosphate hydrolases"/>
    <property type="match status" value="2"/>
</dbReference>
<dbReference type="InterPro" id="IPR027417">
    <property type="entry name" value="P-loop_NTPase"/>
</dbReference>
<dbReference type="EMBL" id="CP149822">
    <property type="protein sequence ID" value="WZN42263.1"/>
    <property type="molecule type" value="Genomic_DNA"/>
</dbReference>